<comment type="caution">
    <text evidence="1">The sequence shown here is derived from an EMBL/GenBank/DDBJ whole genome shotgun (WGS) entry which is preliminary data.</text>
</comment>
<sequence length="44" mass="5230">MQLHQVETGMLQFLHRFQVLESMSSRRLLLPLAGNERIREGFLF</sequence>
<dbReference type="AlphaFoldDB" id="A0AAV5J8D6"/>
<proteinExistence type="predicted"/>
<dbReference type="Proteomes" id="UP001054252">
    <property type="component" value="Unassembled WGS sequence"/>
</dbReference>
<dbReference type="EMBL" id="BPVZ01000031">
    <property type="protein sequence ID" value="GKV09747.1"/>
    <property type="molecule type" value="Genomic_DNA"/>
</dbReference>
<organism evidence="1 2">
    <name type="scientific">Rubroshorea leprosula</name>
    <dbReference type="NCBI Taxonomy" id="152421"/>
    <lineage>
        <taxon>Eukaryota</taxon>
        <taxon>Viridiplantae</taxon>
        <taxon>Streptophyta</taxon>
        <taxon>Embryophyta</taxon>
        <taxon>Tracheophyta</taxon>
        <taxon>Spermatophyta</taxon>
        <taxon>Magnoliopsida</taxon>
        <taxon>eudicotyledons</taxon>
        <taxon>Gunneridae</taxon>
        <taxon>Pentapetalae</taxon>
        <taxon>rosids</taxon>
        <taxon>malvids</taxon>
        <taxon>Malvales</taxon>
        <taxon>Dipterocarpaceae</taxon>
        <taxon>Rubroshorea</taxon>
    </lineage>
</organism>
<keyword evidence="2" id="KW-1185">Reference proteome</keyword>
<reference evidence="1 2" key="1">
    <citation type="journal article" date="2021" name="Commun. Biol.">
        <title>The genome of Shorea leprosula (Dipterocarpaceae) highlights the ecological relevance of drought in aseasonal tropical rainforests.</title>
        <authorList>
            <person name="Ng K.K.S."/>
            <person name="Kobayashi M.J."/>
            <person name="Fawcett J.A."/>
            <person name="Hatakeyama M."/>
            <person name="Paape T."/>
            <person name="Ng C.H."/>
            <person name="Ang C.C."/>
            <person name="Tnah L.H."/>
            <person name="Lee C.T."/>
            <person name="Nishiyama T."/>
            <person name="Sese J."/>
            <person name="O'Brien M.J."/>
            <person name="Copetti D."/>
            <person name="Mohd Noor M.I."/>
            <person name="Ong R.C."/>
            <person name="Putra M."/>
            <person name="Sireger I.Z."/>
            <person name="Indrioko S."/>
            <person name="Kosugi Y."/>
            <person name="Izuno A."/>
            <person name="Isagi Y."/>
            <person name="Lee S.L."/>
            <person name="Shimizu K.K."/>
        </authorList>
    </citation>
    <scope>NUCLEOTIDE SEQUENCE [LARGE SCALE GENOMIC DNA]</scope>
    <source>
        <strain evidence="1">214</strain>
    </source>
</reference>
<evidence type="ECO:0000313" key="2">
    <source>
        <dbReference type="Proteomes" id="UP001054252"/>
    </source>
</evidence>
<accession>A0AAV5J8D6</accession>
<protein>
    <submittedName>
        <fullName evidence="1">Uncharacterized protein</fullName>
    </submittedName>
</protein>
<evidence type="ECO:0000313" key="1">
    <source>
        <dbReference type="EMBL" id="GKV09747.1"/>
    </source>
</evidence>
<name>A0AAV5J8D6_9ROSI</name>
<gene>
    <name evidence="1" type="ORF">SLEP1_g21199</name>
</gene>